<keyword evidence="1" id="KW-0813">Transport</keyword>
<evidence type="ECO:0000313" key="10">
    <source>
        <dbReference type="EMBL" id="RDF04800.1"/>
    </source>
</evidence>
<dbReference type="PANTHER" id="PTHR30176:SF3">
    <property type="entry name" value="FERREDOXIN-TYPE PROTEIN NAPH"/>
    <property type="match status" value="1"/>
</dbReference>
<dbReference type="AlphaFoldDB" id="A0A369ZKN1"/>
<dbReference type="Pfam" id="PF12801">
    <property type="entry name" value="Fer4_5"/>
    <property type="match status" value="2"/>
</dbReference>
<sequence>MAVVPKYTPNKPKDAGLEARQKLGWWHAYRFLILRRISQLSIILMFLSGPMWNVWILKGNYSSSMLFDTVPLTDPLITAESLATGYLPEMTTLIGAFIIVLFYAVVASKAFCSWVCPMNMITDAAAWLRRKLGIRQSLKISRELRYVILGVILVGSAFTGSLLWEWINPVAALGRIFVYGLGATLWLVTVIFLFDLLVAEHGWCGHLCPIGAMYGLIGAKSLVKVNVVDRARCDRCMDCYNVCPEPQVLRIPLHGKLEDSPIVLAKDCITCGRCIDVCAENVFAFGSRFEKQINIKNL</sequence>
<evidence type="ECO:0000256" key="1">
    <source>
        <dbReference type="ARBA" id="ARBA00022448"/>
    </source>
</evidence>
<feature type="transmembrane region" description="Helical" evidence="8">
    <location>
        <begin position="176"/>
        <end position="198"/>
    </location>
</feature>
<dbReference type="Pfam" id="PF13237">
    <property type="entry name" value="Fer4_10"/>
    <property type="match status" value="1"/>
</dbReference>
<dbReference type="STRING" id="735.B0185_09445"/>
<keyword evidence="8" id="KW-1133">Transmembrane helix</keyword>
<evidence type="ECO:0000259" key="9">
    <source>
        <dbReference type="PROSITE" id="PS51379"/>
    </source>
</evidence>
<accession>A0A369ZKN1</accession>
<keyword evidence="8" id="KW-0812">Transmembrane</keyword>
<dbReference type="GO" id="GO:0051539">
    <property type="term" value="F:4 iron, 4 sulfur cluster binding"/>
    <property type="evidence" value="ECO:0007669"/>
    <property type="project" value="UniProtKB-KW"/>
</dbReference>
<dbReference type="PROSITE" id="PS00198">
    <property type="entry name" value="4FE4S_FER_1"/>
    <property type="match status" value="1"/>
</dbReference>
<keyword evidence="5" id="KW-0249">Electron transport</keyword>
<dbReference type="GO" id="GO:0005886">
    <property type="term" value="C:plasma membrane"/>
    <property type="evidence" value="ECO:0007669"/>
    <property type="project" value="TreeGrafter"/>
</dbReference>
<feature type="domain" description="4Fe-4S ferredoxin-type" evidence="9">
    <location>
        <begin position="259"/>
        <end position="288"/>
    </location>
</feature>
<evidence type="ECO:0000256" key="7">
    <source>
        <dbReference type="ARBA" id="ARBA00023014"/>
    </source>
</evidence>
<evidence type="ECO:0000256" key="6">
    <source>
        <dbReference type="ARBA" id="ARBA00023004"/>
    </source>
</evidence>
<dbReference type="Proteomes" id="UP000253999">
    <property type="component" value="Unassembled WGS sequence"/>
</dbReference>
<keyword evidence="7" id="KW-0411">Iron-sulfur</keyword>
<dbReference type="PANTHER" id="PTHR30176">
    <property type="entry name" value="FERREDOXIN-TYPE PROTEIN NAPH"/>
    <property type="match status" value="1"/>
</dbReference>
<feature type="transmembrane region" description="Helical" evidence="8">
    <location>
        <begin position="90"/>
        <end position="112"/>
    </location>
</feature>
<evidence type="ECO:0000256" key="3">
    <source>
        <dbReference type="ARBA" id="ARBA00022723"/>
    </source>
</evidence>
<evidence type="ECO:0000256" key="5">
    <source>
        <dbReference type="ARBA" id="ARBA00022982"/>
    </source>
</evidence>
<reference evidence="10 11" key="1">
    <citation type="submission" date="2018-05" db="EMBL/GenBank/DDBJ databases">
        <title>Draft Genome Sequences for a Diverse set of 7 Haemophilus Species.</title>
        <authorList>
            <person name="Nichols M."/>
            <person name="Topaz N."/>
            <person name="Wang X."/>
            <person name="Wang X."/>
            <person name="Boxrud D."/>
        </authorList>
    </citation>
    <scope>NUCLEOTIDE SEQUENCE [LARGE SCALE GENOMIC DNA]</scope>
    <source>
        <strain evidence="10 11">C2010039593</strain>
    </source>
</reference>
<evidence type="ECO:0000256" key="4">
    <source>
        <dbReference type="ARBA" id="ARBA00022737"/>
    </source>
</evidence>
<dbReference type="NCBIfam" id="NF007013">
    <property type="entry name" value="PRK09477.1"/>
    <property type="match status" value="1"/>
</dbReference>
<evidence type="ECO:0000256" key="2">
    <source>
        <dbReference type="ARBA" id="ARBA00022485"/>
    </source>
</evidence>
<gene>
    <name evidence="10" type="ORF">DPV98_05180</name>
</gene>
<name>A0A369ZKN1_HAEPH</name>
<dbReference type="Gene3D" id="3.30.70.20">
    <property type="match status" value="1"/>
</dbReference>
<comment type="caution">
    <text evidence="10">The sequence shown here is derived from an EMBL/GenBank/DDBJ whole genome shotgun (WGS) entry which is preliminary data.</text>
</comment>
<keyword evidence="6" id="KW-0408">Iron</keyword>
<dbReference type="GO" id="GO:0046872">
    <property type="term" value="F:metal ion binding"/>
    <property type="evidence" value="ECO:0007669"/>
    <property type="project" value="UniProtKB-KW"/>
</dbReference>
<dbReference type="EMBL" id="QEQD01000004">
    <property type="protein sequence ID" value="RDF04800.1"/>
    <property type="molecule type" value="Genomic_DNA"/>
</dbReference>
<dbReference type="RefSeq" id="WP_111312949.1">
    <property type="nucleotide sequence ID" value="NZ_QEQD01000004.1"/>
</dbReference>
<feature type="domain" description="4Fe-4S ferredoxin-type" evidence="9">
    <location>
        <begin position="224"/>
        <end position="254"/>
    </location>
</feature>
<keyword evidence="8" id="KW-0472">Membrane</keyword>
<dbReference type="InterPro" id="IPR017896">
    <property type="entry name" value="4Fe4S_Fe-S-bd"/>
</dbReference>
<organism evidence="10 11">
    <name type="scientific">Haemophilus parahaemolyticus</name>
    <dbReference type="NCBI Taxonomy" id="735"/>
    <lineage>
        <taxon>Bacteria</taxon>
        <taxon>Pseudomonadati</taxon>
        <taxon>Pseudomonadota</taxon>
        <taxon>Gammaproteobacteria</taxon>
        <taxon>Pasteurellales</taxon>
        <taxon>Pasteurellaceae</taxon>
        <taxon>Haemophilus</taxon>
    </lineage>
</organism>
<feature type="transmembrane region" description="Helical" evidence="8">
    <location>
        <begin position="40"/>
        <end position="57"/>
    </location>
</feature>
<feature type="transmembrane region" description="Helical" evidence="8">
    <location>
        <begin position="144"/>
        <end position="164"/>
    </location>
</feature>
<keyword evidence="2" id="KW-0004">4Fe-4S</keyword>
<dbReference type="NCBIfam" id="TIGR02163">
    <property type="entry name" value="napH"/>
    <property type="match status" value="1"/>
</dbReference>
<dbReference type="InterPro" id="IPR017900">
    <property type="entry name" value="4Fe4S_Fe_S_CS"/>
</dbReference>
<dbReference type="SUPFAM" id="SSF54862">
    <property type="entry name" value="4Fe-4S ferredoxins"/>
    <property type="match status" value="1"/>
</dbReference>
<evidence type="ECO:0000313" key="11">
    <source>
        <dbReference type="Proteomes" id="UP000253999"/>
    </source>
</evidence>
<dbReference type="PROSITE" id="PS51379">
    <property type="entry name" value="4FE4S_FER_2"/>
    <property type="match status" value="2"/>
</dbReference>
<keyword evidence="3" id="KW-0479">Metal-binding</keyword>
<dbReference type="InterPro" id="IPR051684">
    <property type="entry name" value="Electron_Trans/Redox"/>
</dbReference>
<keyword evidence="4" id="KW-0677">Repeat</keyword>
<evidence type="ECO:0000256" key="8">
    <source>
        <dbReference type="SAM" id="Phobius"/>
    </source>
</evidence>
<proteinExistence type="predicted"/>
<protein>
    <submittedName>
        <fullName evidence="10">Quinol dehydrogenase ferredoxin subunit NapH</fullName>
    </submittedName>
</protein>
<dbReference type="InterPro" id="IPR011886">
    <property type="entry name" value="NapH_MauN"/>
</dbReference>